<dbReference type="SUPFAM" id="SSF55729">
    <property type="entry name" value="Acyl-CoA N-acyltransferases (Nat)"/>
    <property type="match status" value="1"/>
</dbReference>
<dbReference type="Gene3D" id="3.40.630.30">
    <property type="match status" value="1"/>
</dbReference>
<proteinExistence type="predicted"/>
<dbReference type="InterPro" id="IPR016181">
    <property type="entry name" value="Acyl_CoA_acyltransferase"/>
</dbReference>
<gene>
    <name evidence="2" type="ORF">OXIME_001056</name>
</gene>
<dbReference type="InterPro" id="IPR000182">
    <property type="entry name" value="GNAT_dom"/>
</dbReference>
<protein>
    <submittedName>
        <fullName evidence="2">GNAT family N-acetyltransferase</fullName>
        <ecNumber evidence="2">2.3.1.-</ecNumber>
    </submittedName>
</protein>
<keyword evidence="2" id="KW-0012">Acyltransferase</keyword>
<dbReference type="Pfam" id="PF13673">
    <property type="entry name" value="Acetyltransf_10"/>
    <property type="match status" value="1"/>
</dbReference>
<sequence>MPVIKFTESRNISLPKGFRQIRKDDVNKPFSSHDVKMRGYNPGYFYQWSLESDTLVLVKEGSFGYLDGIILLRFIPGKSQPDKMMIEMLSRNFQSGKASSGVGNELLRIAENNIASSLGVKEIIIDAVSSLVDYYTSMGYVKTGKEEYDQYWGNIVYMHKYINNH</sequence>
<reference evidence="2 3" key="1">
    <citation type="submission" date="2023-09" db="EMBL/GenBank/DDBJ databases">
        <authorList>
            <person name="Golyshina O.V."/>
            <person name="Lunev E.A."/>
            <person name="Bargiela R."/>
            <person name="Gaines M.C."/>
            <person name="Daum B."/>
            <person name="Bale N.J."/>
            <person name="Koenen M."/>
            <person name="Sinninghe Damst J.S."/>
            <person name="Yakimov M."/>
            <person name="Golyshin P.N."/>
        </authorList>
    </citation>
    <scope>NUCLEOTIDE SEQUENCE [LARGE SCALE GENOMIC DNA]</scope>
    <source>
        <strain evidence="2 3">M1</strain>
    </source>
</reference>
<feature type="domain" description="N-acetyltransferase" evidence="1">
    <location>
        <begin position="99"/>
        <end position="149"/>
    </location>
</feature>
<keyword evidence="2" id="KW-0808">Transferase</keyword>
<dbReference type="KEGG" id="omr:OXIME_001056"/>
<keyword evidence="3" id="KW-1185">Reference proteome</keyword>
<dbReference type="GeneID" id="95967793"/>
<dbReference type="AlphaFoldDB" id="A0AAX4NH84"/>
<dbReference type="GO" id="GO:0016747">
    <property type="term" value="F:acyltransferase activity, transferring groups other than amino-acyl groups"/>
    <property type="evidence" value="ECO:0007669"/>
    <property type="project" value="InterPro"/>
</dbReference>
<evidence type="ECO:0000259" key="1">
    <source>
        <dbReference type="Pfam" id="PF13673"/>
    </source>
</evidence>
<organism evidence="2 3">
    <name type="scientific">Oxyplasma meridianum</name>
    <dbReference type="NCBI Taxonomy" id="3073602"/>
    <lineage>
        <taxon>Archaea</taxon>
        <taxon>Methanobacteriati</taxon>
        <taxon>Thermoplasmatota</taxon>
        <taxon>Thermoplasmata</taxon>
        <taxon>Thermoplasmatales</taxon>
        <taxon>Thermoplasmataceae</taxon>
        <taxon>Oxyplasma</taxon>
    </lineage>
</organism>
<dbReference type="Proteomes" id="UP001451606">
    <property type="component" value="Chromosome"/>
</dbReference>
<dbReference type="RefSeq" id="WP_393970821.1">
    <property type="nucleotide sequence ID" value="NZ_CP133772.1"/>
</dbReference>
<dbReference type="EMBL" id="CP133772">
    <property type="protein sequence ID" value="WYY00484.1"/>
    <property type="molecule type" value="Genomic_DNA"/>
</dbReference>
<evidence type="ECO:0000313" key="3">
    <source>
        <dbReference type="Proteomes" id="UP001451606"/>
    </source>
</evidence>
<dbReference type="EC" id="2.3.1.-" evidence="2"/>
<name>A0AAX4NH84_9ARCH</name>
<accession>A0AAX4NH84</accession>
<evidence type="ECO:0000313" key="2">
    <source>
        <dbReference type="EMBL" id="WYY00484.1"/>
    </source>
</evidence>